<comment type="caution">
    <text evidence="1">The sequence shown here is derived from an EMBL/GenBank/DDBJ whole genome shotgun (WGS) entry which is preliminary data.</text>
</comment>
<name>D0GNY5_9FUSO</name>
<dbReference type="Proteomes" id="UP000004226">
    <property type="component" value="Unassembled WGS sequence"/>
</dbReference>
<evidence type="ECO:0000313" key="2">
    <source>
        <dbReference type="Proteomes" id="UP000004226"/>
    </source>
</evidence>
<sequence length="38" mass="4674">MDIERLKNEDEVMKDTKVEFNFKTDKVKELEEKKNDKE</sequence>
<protein>
    <submittedName>
        <fullName evidence="1">Uncharacterized protein</fullName>
    </submittedName>
</protein>
<proteinExistence type="predicted"/>
<dbReference type="AlphaFoldDB" id="D0GNY5"/>
<keyword evidence="2" id="KW-1185">Reference proteome</keyword>
<evidence type="ECO:0000313" key="1">
    <source>
        <dbReference type="EMBL" id="EEY34195.1"/>
    </source>
</evidence>
<gene>
    <name evidence="1" type="ORF">HMPREF0554_0838</name>
</gene>
<accession>D0GNY5</accession>
<reference evidence="1 2" key="1">
    <citation type="submission" date="2009-10" db="EMBL/GenBank/DDBJ databases">
        <authorList>
            <person name="Harkins D.M."/>
            <person name="Madupu R."/>
            <person name="Durkin A.S."/>
            <person name="Torralba M."/>
            <person name="Methe B."/>
            <person name="Sutton G.G."/>
            <person name="Strausberg R.L."/>
            <person name="Nelson K.E."/>
        </authorList>
    </citation>
    <scope>NUCLEOTIDE SEQUENCE [LARGE SCALE GENOMIC DNA]</scope>
    <source>
        <strain evidence="1 2">F0264</strain>
    </source>
</reference>
<organism evidence="1 2">
    <name type="scientific">Pseudoleptotrichia goodfellowii F0264</name>
    <dbReference type="NCBI Taxonomy" id="596323"/>
    <lineage>
        <taxon>Bacteria</taxon>
        <taxon>Fusobacteriati</taxon>
        <taxon>Fusobacteriota</taxon>
        <taxon>Fusobacteriia</taxon>
        <taxon>Fusobacteriales</taxon>
        <taxon>Leptotrichiaceae</taxon>
        <taxon>Pseudoleptotrichia</taxon>
    </lineage>
</organism>
<dbReference type="EMBL" id="ADAD01000177">
    <property type="protein sequence ID" value="EEY34195.1"/>
    <property type="molecule type" value="Genomic_DNA"/>
</dbReference>